<evidence type="ECO:0000256" key="2">
    <source>
        <dbReference type="ARBA" id="ARBA00023125"/>
    </source>
</evidence>
<dbReference type="CDD" id="cd05013">
    <property type="entry name" value="SIS_RpiR"/>
    <property type="match status" value="1"/>
</dbReference>
<dbReference type="SUPFAM" id="SSF46689">
    <property type="entry name" value="Homeodomain-like"/>
    <property type="match status" value="1"/>
</dbReference>
<dbReference type="PROSITE" id="PS51071">
    <property type="entry name" value="HTH_RPIR"/>
    <property type="match status" value="1"/>
</dbReference>
<dbReference type="Proteomes" id="UP000700908">
    <property type="component" value="Unassembled WGS sequence"/>
</dbReference>
<dbReference type="InterPro" id="IPR001347">
    <property type="entry name" value="SIS_dom"/>
</dbReference>
<keyword evidence="2" id="KW-0238">DNA-binding</keyword>
<keyword evidence="7" id="KW-1185">Reference proteome</keyword>
<feature type="domain" description="SIS" evidence="5">
    <location>
        <begin position="125"/>
        <end position="265"/>
    </location>
</feature>
<comment type="caution">
    <text evidence="6">The sequence shown here is derived from an EMBL/GenBank/DDBJ whole genome shotgun (WGS) entry which is preliminary data.</text>
</comment>
<evidence type="ECO:0000256" key="1">
    <source>
        <dbReference type="ARBA" id="ARBA00023015"/>
    </source>
</evidence>
<dbReference type="InterPro" id="IPR009057">
    <property type="entry name" value="Homeodomain-like_sf"/>
</dbReference>
<dbReference type="InterPro" id="IPR046348">
    <property type="entry name" value="SIS_dom_sf"/>
</dbReference>
<dbReference type="InterPro" id="IPR047640">
    <property type="entry name" value="RpiR-like"/>
</dbReference>
<dbReference type="PANTHER" id="PTHR30514">
    <property type="entry name" value="GLUCOKINASE"/>
    <property type="match status" value="1"/>
</dbReference>
<name>A0ABS7MJK5_9ACTN</name>
<dbReference type="InterPro" id="IPR036388">
    <property type="entry name" value="WH-like_DNA-bd_sf"/>
</dbReference>
<organism evidence="6 7">
    <name type="scientific">Collinsella ureilytica</name>
    <dbReference type="NCBI Taxonomy" id="2869515"/>
    <lineage>
        <taxon>Bacteria</taxon>
        <taxon>Bacillati</taxon>
        <taxon>Actinomycetota</taxon>
        <taxon>Coriobacteriia</taxon>
        <taxon>Coriobacteriales</taxon>
        <taxon>Coriobacteriaceae</taxon>
        <taxon>Collinsella</taxon>
    </lineage>
</organism>
<evidence type="ECO:0000259" key="5">
    <source>
        <dbReference type="PROSITE" id="PS51464"/>
    </source>
</evidence>
<dbReference type="PROSITE" id="PS51464">
    <property type="entry name" value="SIS"/>
    <property type="match status" value="1"/>
</dbReference>
<dbReference type="Pfam" id="PF01418">
    <property type="entry name" value="HTH_6"/>
    <property type="match status" value="1"/>
</dbReference>
<evidence type="ECO:0000259" key="4">
    <source>
        <dbReference type="PROSITE" id="PS51071"/>
    </source>
</evidence>
<evidence type="ECO:0000256" key="3">
    <source>
        <dbReference type="ARBA" id="ARBA00023163"/>
    </source>
</evidence>
<proteinExistence type="predicted"/>
<reference evidence="6 7" key="1">
    <citation type="submission" date="2021-08" db="EMBL/GenBank/DDBJ databases">
        <title>Collinsella faecalis sp. nov. isolated from swine faeces.</title>
        <authorList>
            <person name="Oh B.S."/>
            <person name="Lee J.H."/>
        </authorList>
    </citation>
    <scope>NUCLEOTIDE SEQUENCE [LARGE SCALE GENOMIC DNA]</scope>
    <source>
        <strain evidence="6 7">AGMB00827</strain>
    </source>
</reference>
<evidence type="ECO:0000313" key="6">
    <source>
        <dbReference type="EMBL" id="MBY4797550.1"/>
    </source>
</evidence>
<protein>
    <submittedName>
        <fullName evidence="6">MurR/RpiR family transcriptional regulator</fullName>
    </submittedName>
</protein>
<dbReference type="SUPFAM" id="SSF53697">
    <property type="entry name" value="SIS domain"/>
    <property type="match status" value="1"/>
</dbReference>
<dbReference type="Gene3D" id="1.10.10.10">
    <property type="entry name" value="Winged helix-like DNA-binding domain superfamily/Winged helix DNA-binding domain"/>
    <property type="match status" value="1"/>
</dbReference>
<keyword evidence="1" id="KW-0805">Transcription regulation</keyword>
<dbReference type="Pfam" id="PF01380">
    <property type="entry name" value="SIS"/>
    <property type="match status" value="1"/>
</dbReference>
<evidence type="ECO:0000313" key="7">
    <source>
        <dbReference type="Proteomes" id="UP000700908"/>
    </source>
</evidence>
<accession>A0ABS7MJK5</accession>
<dbReference type="Gene3D" id="3.40.50.10490">
    <property type="entry name" value="Glucose-6-phosphate isomerase like protein, domain 1"/>
    <property type="match status" value="1"/>
</dbReference>
<keyword evidence="3" id="KW-0804">Transcription</keyword>
<dbReference type="InterPro" id="IPR035472">
    <property type="entry name" value="RpiR-like_SIS"/>
</dbReference>
<dbReference type="EMBL" id="JAIMFO010000005">
    <property type="protein sequence ID" value="MBY4797550.1"/>
    <property type="molecule type" value="Genomic_DNA"/>
</dbReference>
<feature type="domain" description="HTH rpiR-type" evidence="4">
    <location>
        <begin position="2"/>
        <end position="78"/>
    </location>
</feature>
<dbReference type="PANTHER" id="PTHR30514:SF1">
    <property type="entry name" value="HTH-TYPE TRANSCRIPTIONAL REGULATOR HEXR-RELATED"/>
    <property type="match status" value="1"/>
</dbReference>
<dbReference type="InterPro" id="IPR000281">
    <property type="entry name" value="HTH_RpiR"/>
</dbReference>
<gene>
    <name evidence="6" type="ORF">K6V98_04165</name>
</gene>
<dbReference type="RefSeq" id="WP_222199260.1">
    <property type="nucleotide sequence ID" value="NZ_JAIMFO010000005.1"/>
</dbReference>
<sequence>MRGILLKIRELRRSKSPAIRSIAEEISRDPASAAIQTIRGLAKTSHTSPSTVVRFCKKMGCAGYRELQRALLFELATIEDSADVALEGIEPQDATEEILAKVVRSTVRSLEATQRLLDSEVLDACVSALQACRTACLFGVGASLLAARDLELKLNRVDKQCHVYEDWHSQLLCARNLHPDDLAIVFSYSGLTREMVEIARCAKKRGARVIAITRVVGSELGDEATWVLALATSEPLVRSGAMASRASQLMIVDALYALYVARDYERCTHIMLHNFDEKRPKGMDHA</sequence>